<dbReference type="InterPro" id="IPR001645">
    <property type="entry name" value="Folylpolyglutamate_synth"/>
</dbReference>
<dbReference type="Gene3D" id="3.90.190.20">
    <property type="entry name" value="Mur ligase, C-terminal domain"/>
    <property type="match status" value="1"/>
</dbReference>
<evidence type="ECO:0000256" key="4">
    <source>
        <dbReference type="ARBA" id="ARBA00005150"/>
    </source>
</evidence>
<evidence type="ECO:0000256" key="5">
    <source>
        <dbReference type="ARBA" id="ARBA00008276"/>
    </source>
</evidence>
<keyword evidence="14" id="KW-0289">Folate biosynthesis</keyword>
<sequence length="405" mass="45432">MNYQDTLNWMFQQLPMYQSKGKTAFRKDLTNAFKISNNLGEPHTRFKSIHVAGTNGKGSTSHMLASVLQEAGYKVGLYTSPHLRDFRERIRINGKVVSKQFVIGFIKRNKAFFEVNNLSFFEMTVGMAFDYFAKQNVDIAVIEVGLGGRLDSTNIITPELSVITNIGFDHVQFLGDTLEKIAAEKAGIIKENIPVVIGETQPETQTVFKEKAKSTNSDIYFSDQLIENVLESDLKGAYQKHNIKTVIQSINVLRHSGFSISDSELKKGLLNVTKNTGLQGRWQVIQYNPKVICDTAHNKEGLTFVLQQLQLETYSQFHIVFGAVNDKDLNTIIPLFPKNATYYFCKPDVPRGLDAVLLQKNFLEYNIQGEVYKSVEEALSKAKSNASNSDLIFVGGSTFVVAEII</sequence>
<name>A0A7K1GG72_9FLAO</name>
<dbReference type="GO" id="GO:0005737">
    <property type="term" value="C:cytoplasm"/>
    <property type="evidence" value="ECO:0007669"/>
    <property type="project" value="TreeGrafter"/>
</dbReference>
<evidence type="ECO:0000256" key="14">
    <source>
        <dbReference type="ARBA" id="ARBA00022909"/>
    </source>
</evidence>
<comment type="cofactor">
    <cofactor evidence="1">
        <name>Mg(2+)</name>
        <dbReference type="ChEBI" id="CHEBI:18420"/>
    </cofactor>
</comment>
<dbReference type="Pfam" id="PF08245">
    <property type="entry name" value="Mur_ligase_M"/>
    <property type="match status" value="1"/>
</dbReference>
<evidence type="ECO:0000256" key="13">
    <source>
        <dbReference type="ARBA" id="ARBA00022842"/>
    </source>
</evidence>
<evidence type="ECO:0000259" key="23">
    <source>
        <dbReference type="Pfam" id="PF08245"/>
    </source>
</evidence>
<dbReference type="AlphaFoldDB" id="A0A7K1GG72"/>
<comment type="function">
    <text evidence="2">Functions in two distinct reactions of the de novo folate biosynthetic pathway. Catalyzes the addition of a glutamate residue to dihydropteroate (7,8-dihydropteroate or H2Pte) to form dihydrofolate (7,8-dihydrofolate monoglutamate or H2Pte-Glu). Also catalyzes successive additions of L-glutamate to tetrahydrofolate or 10-formyltetrahydrofolate or 5,10-methylenetetrahydrofolate, leading to folylpolyglutamate derivatives.</text>
</comment>
<evidence type="ECO:0000256" key="20">
    <source>
        <dbReference type="ARBA" id="ARBA00049035"/>
    </source>
</evidence>
<dbReference type="Pfam" id="PF02875">
    <property type="entry name" value="Mur_ligase_C"/>
    <property type="match status" value="1"/>
</dbReference>
<evidence type="ECO:0000313" key="25">
    <source>
        <dbReference type="Proteomes" id="UP000447545"/>
    </source>
</evidence>
<evidence type="ECO:0000256" key="9">
    <source>
        <dbReference type="ARBA" id="ARBA00022598"/>
    </source>
</evidence>
<dbReference type="PROSITE" id="PS01011">
    <property type="entry name" value="FOLYLPOLYGLU_SYNT_1"/>
    <property type="match status" value="1"/>
</dbReference>
<reference evidence="24 25" key="1">
    <citation type="submission" date="2019-11" db="EMBL/GenBank/DDBJ databases">
        <title>Winogradskyella ouciana sp. nov., isolated from the hadal seawater of the Mariana Trench.</title>
        <authorList>
            <person name="Liu R."/>
        </authorList>
    </citation>
    <scope>NUCLEOTIDE SEQUENCE [LARGE SCALE GENOMIC DNA]</scope>
    <source>
        <strain evidence="24 25">ZXX205</strain>
    </source>
</reference>
<proteinExistence type="inferred from homology"/>
<dbReference type="InterPro" id="IPR013221">
    <property type="entry name" value="Mur_ligase_cen"/>
</dbReference>
<comment type="pathway">
    <text evidence="4">Cofactor biosynthesis; tetrahydrofolylpolyglutamate biosynthesis.</text>
</comment>
<dbReference type="EC" id="6.3.2.12" evidence="6"/>
<keyword evidence="13" id="KW-0460">Magnesium</keyword>
<evidence type="ECO:0000256" key="17">
    <source>
        <dbReference type="ARBA" id="ARBA00032510"/>
    </source>
</evidence>
<evidence type="ECO:0000256" key="1">
    <source>
        <dbReference type="ARBA" id="ARBA00001946"/>
    </source>
</evidence>
<dbReference type="EMBL" id="WJYA01000008">
    <property type="protein sequence ID" value="MTE28025.1"/>
    <property type="molecule type" value="Genomic_DNA"/>
</dbReference>
<dbReference type="GO" id="GO:0008841">
    <property type="term" value="F:dihydrofolate synthase activity"/>
    <property type="evidence" value="ECO:0007669"/>
    <property type="project" value="UniProtKB-EC"/>
</dbReference>
<feature type="domain" description="Mur ligase C-terminal" evidence="22">
    <location>
        <begin position="280"/>
        <end position="397"/>
    </location>
</feature>
<dbReference type="SUPFAM" id="SSF53623">
    <property type="entry name" value="MurD-like peptide ligases, catalytic domain"/>
    <property type="match status" value="1"/>
</dbReference>
<dbReference type="InterPro" id="IPR036565">
    <property type="entry name" value="Mur-like_cat_sf"/>
</dbReference>
<dbReference type="SUPFAM" id="SSF53244">
    <property type="entry name" value="MurD-like peptide ligases, peptide-binding domain"/>
    <property type="match status" value="1"/>
</dbReference>
<protein>
    <recommendedName>
        <fullName evidence="8">Dihydrofolate synthase/folylpolyglutamate synthase</fullName>
        <ecNumber evidence="6">6.3.2.12</ecNumber>
        <ecNumber evidence="7">6.3.2.17</ecNumber>
    </recommendedName>
    <alternativeName>
        <fullName evidence="17">Folylpoly-gamma-glutamate synthetase-dihydrofolate synthetase</fullName>
    </alternativeName>
    <alternativeName>
        <fullName evidence="15">Folylpolyglutamate synthetase</fullName>
    </alternativeName>
    <alternativeName>
        <fullName evidence="16">Tetrahydrofolylpolyglutamate synthase</fullName>
    </alternativeName>
</protein>
<evidence type="ECO:0000256" key="6">
    <source>
        <dbReference type="ARBA" id="ARBA00013023"/>
    </source>
</evidence>
<dbReference type="InterPro" id="IPR036615">
    <property type="entry name" value="Mur_ligase_C_dom_sf"/>
</dbReference>
<evidence type="ECO:0000259" key="22">
    <source>
        <dbReference type="Pfam" id="PF02875"/>
    </source>
</evidence>
<dbReference type="GO" id="GO:0004326">
    <property type="term" value="F:tetrahydrofolylpolyglutamate synthase activity"/>
    <property type="evidence" value="ECO:0007669"/>
    <property type="project" value="UniProtKB-EC"/>
</dbReference>
<evidence type="ECO:0000256" key="7">
    <source>
        <dbReference type="ARBA" id="ARBA00013025"/>
    </source>
</evidence>
<evidence type="ECO:0000256" key="18">
    <source>
        <dbReference type="ARBA" id="ARBA00047493"/>
    </source>
</evidence>
<evidence type="ECO:0000313" key="24">
    <source>
        <dbReference type="EMBL" id="MTE28025.1"/>
    </source>
</evidence>
<keyword evidence="25" id="KW-1185">Reference proteome</keyword>
<dbReference type="GO" id="GO:0046656">
    <property type="term" value="P:folic acid biosynthetic process"/>
    <property type="evidence" value="ECO:0007669"/>
    <property type="project" value="UniProtKB-KW"/>
</dbReference>
<evidence type="ECO:0000256" key="10">
    <source>
        <dbReference type="ARBA" id="ARBA00022723"/>
    </source>
</evidence>
<keyword evidence="12" id="KW-0067">ATP-binding</keyword>
<dbReference type="FunFam" id="3.40.1190.10:FF:000011">
    <property type="entry name" value="Folylpolyglutamate synthase/dihydrofolate synthase"/>
    <property type="match status" value="1"/>
</dbReference>
<comment type="catalytic activity">
    <reaction evidence="20">
        <text>(6R)-5,10-methylenetetrahydrofolyl-(gamma-L-Glu)(n) + L-glutamate + ATP = (6R)-5,10-methylenetetrahydrofolyl-(gamma-L-Glu)(n+1) + ADP + phosphate + H(+)</text>
        <dbReference type="Rhea" id="RHEA:51912"/>
        <dbReference type="Rhea" id="RHEA-COMP:13257"/>
        <dbReference type="Rhea" id="RHEA-COMP:13258"/>
        <dbReference type="ChEBI" id="CHEBI:15378"/>
        <dbReference type="ChEBI" id="CHEBI:29985"/>
        <dbReference type="ChEBI" id="CHEBI:30616"/>
        <dbReference type="ChEBI" id="CHEBI:43474"/>
        <dbReference type="ChEBI" id="CHEBI:136572"/>
        <dbReference type="ChEBI" id="CHEBI:456216"/>
        <dbReference type="EC" id="6.3.2.17"/>
    </reaction>
</comment>
<evidence type="ECO:0000256" key="2">
    <source>
        <dbReference type="ARBA" id="ARBA00002714"/>
    </source>
</evidence>
<comment type="catalytic activity">
    <reaction evidence="19">
        <text>10-formyltetrahydrofolyl-(gamma-L-Glu)(n) + L-glutamate + ATP = 10-formyltetrahydrofolyl-(gamma-L-Glu)(n+1) + ADP + phosphate + H(+)</text>
        <dbReference type="Rhea" id="RHEA:51904"/>
        <dbReference type="Rhea" id="RHEA-COMP:13088"/>
        <dbReference type="Rhea" id="RHEA-COMP:14300"/>
        <dbReference type="ChEBI" id="CHEBI:15378"/>
        <dbReference type="ChEBI" id="CHEBI:29985"/>
        <dbReference type="ChEBI" id="CHEBI:30616"/>
        <dbReference type="ChEBI" id="CHEBI:43474"/>
        <dbReference type="ChEBI" id="CHEBI:134413"/>
        <dbReference type="ChEBI" id="CHEBI:456216"/>
        <dbReference type="EC" id="6.3.2.17"/>
    </reaction>
</comment>
<dbReference type="PIRSF" id="PIRSF001563">
    <property type="entry name" value="Folylpolyglu_synth"/>
    <property type="match status" value="1"/>
</dbReference>
<dbReference type="GO" id="GO:0005524">
    <property type="term" value="F:ATP binding"/>
    <property type="evidence" value="ECO:0007669"/>
    <property type="project" value="UniProtKB-KW"/>
</dbReference>
<dbReference type="Proteomes" id="UP000447545">
    <property type="component" value="Unassembled WGS sequence"/>
</dbReference>
<comment type="similarity">
    <text evidence="5">Belongs to the folylpolyglutamate synthase family.</text>
</comment>
<evidence type="ECO:0000256" key="15">
    <source>
        <dbReference type="ARBA" id="ARBA00030048"/>
    </source>
</evidence>
<dbReference type="InterPro" id="IPR018109">
    <property type="entry name" value="Folylpolyglutamate_synth_CS"/>
</dbReference>
<keyword evidence="11" id="KW-0547">Nucleotide-binding</keyword>
<evidence type="ECO:0000256" key="3">
    <source>
        <dbReference type="ARBA" id="ARBA00004799"/>
    </source>
</evidence>
<keyword evidence="10" id="KW-0479">Metal-binding</keyword>
<evidence type="ECO:0000256" key="19">
    <source>
        <dbReference type="ARBA" id="ARBA00047808"/>
    </source>
</evidence>
<comment type="pathway">
    <text evidence="3">Cofactor biosynthesis; tetrahydrofolate biosynthesis; 7,8-dihydrofolate from 2-amino-4-hydroxy-6-hydroxymethyl-7,8-dihydropteridine diphosphate and 4-aminobenzoate: step 2/2.</text>
</comment>
<evidence type="ECO:0000256" key="21">
    <source>
        <dbReference type="ARBA" id="ARBA00049161"/>
    </source>
</evidence>
<dbReference type="PROSITE" id="PS01012">
    <property type="entry name" value="FOLYLPOLYGLU_SYNT_2"/>
    <property type="match status" value="1"/>
</dbReference>
<dbReference type="InterPro" id="IPR004101">
    <property type="entry name" value="Mur_ligase_C"/>
</dbReference>
<dbReference type="GO" id="GO:0046872">
    <property type="term" value="F:metal ion binding"/>
    <property type="evidence" value="ECO:0007669"/>
    <property type="project" value="UniProtKB-KW"/>
</dbReference>
<dbReference type="PANTHER" id="PTHR11136">
    <property type="entry name" value="FOLYLPOLYGLUTAMATE SYNTHASE-RELATED"/>
    <property type="match status" value="1"/>
</dbReference>
<feature type="domain" description="Mur ligase central" evidence="23">
    <location>
        <begin position="51"/>
        <end position="243"/>
    </location>
</feature>
<dbReference type="Gene3D" id="3.40.1190.10">
    <property type="entry name" value="Mur-like, catalytic domain"/>
    <property type="match status" value="1"/>
</dbReference>
<evidence type="ECO:0000256" key="16">
    <source>
        <dbReference type="ARBA" id="ARBA00030592"/>
    </source>
</evidence>
<organism evidence="24 25">
    <name type="scientific">Winogradskyella ouciana</name>
    <dbReference type="NCBI Taxonomy" id="2608631"/>
    <lineage>
        <taxon>Bacteria</taxon>
        <taxon>Pseudomonadati</taxon>
        <taxon>Bacteroidota</taxon>
        <taxon>Flavobacteriia</taxon>
        <taxon>Flavobacteriales</taxon>
        <taxon>Flavobacteriaceae</taxon>
        <taxon>Winogradskyella</taxon>
    </lineage>
</organism>
<comment type="catalytic activity">
    <reaction evidence="18">
        <text>(6S)-5,6,7,8-tetrahydrofolyl-(gamma-L-Glu)(n) + L-glutamate + ATP = (6S)-5,6,7,8-tetrahydrofolyl-(gamma-L-Glu)(n+1) + ADP + phosphate + H(+)</text>
        <dbReference type="Rhea" id="RHEA:10580"/>
        <dbReference type="Rhea" id="RHEA-COMP:14738"/>
        <dbReference type="Rhea" id="RHEA-COMP:14740"/>
        <dbReference type="ChEBI" id="CHEBI:15378"/>
        <dbReference type="ChEBI" id="CHEBI:29985"/>
        <dbReference type="ChEBI" id="CHEBI:30616"/>
        <dbReference type="ChEBI" id="CHEBI:43474"/>
        <dbReference type="ChEBI" id="CHEBI:141005"/>
        <dbReference type="ChEBI" id="CHEBI:456216"/>
        <dbReference type="EC" id="6.3.2.17"/>
    </reaction>
</comment>
<comment type="catalytic activity">
    <reaction evidence="21">
        <text>7,8-dihydropteroate + L-glutamate + ATP = 7,8-dihydrofolate + ADP + phosphate + H(+)</text>
        <dbReference type="Rhea" id="RHEA:23584"/>
        <dbReference type="ChEBI" id="CHEBI:15378"/>
        <dbReference type="ChEBI" id="CHEBI:17839"/>
        <dbReference type="ChEBI" id="CHEBI:29985"/>
        <dbReference type="ChEBI" id="CHEBI:30616"/>
        <dbReference type="ChEBI" id="CHEBI:43474"/>
        <dbReference type="ChEBI" id="CHEBI:57451"/>
        <dbReference type="ChEBI" id="CHEBI:456216"/>
        <dbReference type="EC" id="6.3.2.12"/>
    </reaction>
</comment>
<dbReference type="RefSeq" id="WP_155090034.1">
    <property type="nucleotide sequence ID" value="NZ_WJYA01000008.1"/>
</dbReference>
<evidence type="ECO:0000256" key="8">
    <source>
        <dbReference type="ARBA" id="ARBA00019357"/>
    </source>
</evidence>
<dbReference type="NCBIfam" id="TIGR01499">
    <property type="entry name" value="folC"/>
    <property type="match status" value="1"/>
</dbReference>
<keyword evidence="9" id="KW-0436">Ligase</keyword>
<evidence type="ECO:0000256" key="12">
    <source>
        <dbReference type="ARBA" id="ARBA00022840"/>
    </source>
</evidence>
<gene>
    <name evidence="24" type="ORF">F1003_13875</name>
</gene>
<dbReference type="PANTHER" id="PTHR11136:SF0">
    <property type="entry name" value="DIHYDROFOLATE SYNTHETASE-RELATED"/>
    <property type="match status" value="1"/>
</dbReference>
<comment type="caution">
    <text evidence="24">The sequence shown here is derived from an EMBL/GenBank/DDBJ whole genome shotgun (WGS) entry which is preliminary data.</text>
</comment>
<evidence type="ECO:0000256" key="11">
    <source>
        <dbReference type="ARBA" id="ARBA00022741"/>
    </source>
</evidence>
<dbReference type="EC" id="6.3.2.17" evidence="7"/>
<accession>A0A7K1GG72</accession>